<feature type="transmembrane region" description="Helical" evidence="8">
    <location>
        <begin position="409"/>
        <end position="426"/>
    </location>
</feature>
<keyword evidence="4" id="KW-0808">Transferase</keyword>
<evidence type="ECO:0000256" key="1">
    <source>
        <dbReference type="ARBA" id="ARBA00004651"/>
    </source>
</evidence>
<dbReference type="PANTHER" id="PTHR33908:SF11">
    <property type="entry name" value="MEMBRANE PROTEIN"/>
    <property type="match status" value="1"/>
</dbReference>
<feature type="transmembrane region" description="Helical" evidence="8">
    <location>
        <begin position="384"/>
        <end position="402"/>
    </location>
</feature>
<feature type="transmembrane region" description="Helical" evidence="8">
    <location>
        <begin position="241"/>
        <end position="261"/>
    </location>
</feature>
<dbReference type="Pfam" id="PF13231">
    <property type="entry name" value="PMT_2"/>
    <property type="match status" value="1"/>
</dbReference>
<dbReference type="EMBL" id="DSEC01000439">
    <property type="protein sequence ID" value="HER44040.1"/>
    <property type="molecule type" value="Genomic_DNA"/>
</dbReference>
<feature type="transmembrane region" description="Helical" evidence="8">
    <location>
        <begin position="124"/>
        <end position="146"/>
    </location>
</feature>
<evidence type="ECO:0000256" key="7">
    <source>
        <dbReference type="ARBA" id="ARBA00023136"/>
    </source>
</evidence>
<organism evidence="10">
    <name type="scientific">Eiseniibacteriota bacterium</name>
    <dbReference type="NCBI Taxonomy" id="2212470"/>
    <lineage>
        <taxon>Bacteria</taxon>
        <taxon>Candidatus Eiseniibacteriota</taxon>
    </lineage>
</organism>
<feature type="transmembrane region" description="Helical" evidence="8">
    <location>
        <begin position="328"/>
        <end position="347"/>
    </location>
</feature>
<keyword evidence="5 8" id="KW-0812">Transmembrane</keyword>
<dbReference type="Proteomes" id="UP000886069">
    <property type="component" value="Unassembled WGS sequence"/>
</dbReference>
<dbReference type="InterPro" id="IPR050297">
    <property type="entry name" value="LipidA_mod_glycosyltrf_83"/>
</dbReference>
<evidence type="ECO:0000256" key="2">
    <source>
        <dbReference type="ARBA" id="ARBA00022475"/>
    </source>
</evidence>
<evidence type="ECO:0000256" key="3">
    <source>
        <dbReference type="ARBA" id="ARBA00022676"/>
    </source>
</evidence>
<feature type="transmembrane region" description="Helical" evidence="8">
    <location>
        <begin position="176"/>
        <end position="194"/>
    </location>
</feature>
<feature type="transmembrane region" description="Helical" evidence="8">
    <location>
        <begin position="288"/>
        <end position="308"/>
    </location>
</feature>
<evidence type="ECO:0000256" key="5">
    <source>
        <dbReference type="ARBA" id="ARBA00022692"/>
    </source>
</evidence>
<reference evidence="10" key="1">
    <citation type="journal article" date="2020" name="mSystems">
        <title>Genome- and Community-Level Interaction Insights into Carbon Utilization and Element Cycling Functions of Hydrothermarchaeota in Hydrothermal Sediment.</title>
        <authorList>
            <person name="Zhou Z."/>
            <person name="Liu Y."/>
            <person name="Xu W."/>
            <person name="Pan J."/>
            <person name="Luo Z.H."/>
            <person name="Li M."/>
        </authorList>
    </citation>
    <scope>NUCLEOTIDE SEQUENCE [LARGE SCALE GENOMIC DNA]</scope>
    <source>
        <strain evidence="10">SpSt-1233</strain>
    </source>
</reference>
<name>A0A7V2AVI3_UNCEI</name>
<evidence type="ECO:0000256" key="6">
    <source>
        <dbReference type="ARBA" id="ARBA00022989"/>
    </source>
</evidence>
<evidence type="ECO:0000259" key="9">
    <source>
        <dbReference type="Pfam" id="PF13231"/>
    </source>
</evidence>
<comment type="subcellular location">
    <subcellularLocation>
        <location evidence="1">Cell membrane</location>
        <topology evidence="1">Multi-pass membrane protein</topology>
    </subcellularLocation>
</comment>
<dbReference type="AlphaFoldDB" id="A0A7V2AVI3"/>
<proteinExistence type="predicted"/>
<keyword evidence="7 8" id="KW-0472">Membrane</keyword>
<keyword evidence="6 8" id="KW-1133">Transmembrane helix</keyword>
<accession>A0A7V2AVI3</accession>
<feature type="transmembrane region" description="Helical" evidence="8">
    <location>
        <begin position="356"/>
        <end position="378"/>
    </location>
</feature>
<dbReference type="InterPro" id="IPR038731">
    <property type="entry name" value="RgtA/B/C-like"/>
</dbReference>
<comment type="caution">
    <text evidence="10">The sequence shown here is derived from an EMBL/GenBank/DDBJ whole genome shotgun (WGS) entry which is preliminary data.</text>
</comment>
<dbReference type="PANTHER" id="PTHR33908">
    <property type="entry name" value="MANNOSYLTRANSFERASE YKCB-RELATED"/>
    <property type="match status" value="1"/>
</dbReference>
<gene>
    <name evidence="10" type="ORF">ENO08_06235</name>
</gene>
<evidence type="ECO:0000313" key="10">
    <source>
        <dbReference type="EMBL" id="HER44040.1"/>
    </source>
</evidence>
<dbReference type="GO" id="GO:0009103">
    <property type="term" value="P:lipopolysaccharide biosynthetic process"/>
    <property type="evidence" value="ECO:0007669"/>
    <property type="project" value="UniProtKB-ARBA"/>
</dbReference>
<feature type="transmembrane region" description="Helical" evidence="8">
    <location>
        <begin position="153"/>
        <end position="170"/>
    </location>
</feature>
<evidence type="ECO:0000256" key="8">
    <source>
        <dbReference type="SAM" id="Phobius"/>
    </source>
</evidence>
<feature type="domain" description="Glycosyltransferase RgtA/B/C/D-like" evidence="9">
    <location>
        <begin position="105"/>
        <end position="261"/>
    </location>
</feature>
<dbReference type="GO" id="GO:0005886">
    <property type="term" value="C:plasma membrane"/>
    <property type="evidence" value="ECO:0007669"/>
    <property type="project" value="UniProtKB-SubCell"/>
</dbReference>
<keyword evidence="3" id="KW-0328">Glycosyltransferase</keyword>
<dbReference type="GO" id="GO:0016763">
    <property type="term" value="F:pentosyltransferase activity"/>
    <property type="evidence" value="ECO:0007669"/>
    <property type="project" value="TreeGrafter"/>
</dbReference>
<protein>
    <recommendedName>
        <fullName evidence="9">Glycosyltransferase RgtA/B/C/D-like domain-containing protein</fullName>
    </recommendedName>
</protein>
<sequence length="572" mass="64073">MGRPLYPSSFDLPSDRRLYHIIAPRGQPLLLWQRDTDWGINDPMKGNSNTRREWLLPVLIIALAAAVRFHRLGAQSYWIDEILSLDAAGAPEGISFWEKVLHNVHGPLHAVVIHPLRNISLSEWILRAPSAAAGTASVAFLYRWLVMLGRRDVALYGALFFALSPFNLYYSQELRYYSLMVMFAVIVLIVYERFLEDPAYRRGALLGLVLAAATLSHISALFLAAGLFVHLLVTGRLKGRHLASGFAAALIMLLLVSPWIYREIVFLREIRVVQISELPAEERLRGELTLNIWSYPYILYAFSAGYSFGPSLRDLHEVYSAAQLLGGYWREMAVVGLLFGLLAAAGLRRAFADGRLALFLSILLTAVVLTTAAAALNIKVFNVRYLMVSFPLYIALLAYGLPRAPRPRILLAAAVCAVMIASSWNYHMDPAYARDDIRGAVSVISEGERKGDIVVAVNSIGVIEHYYEGGNRLLELSPKRIGAEATHGRVERLLAAGNRIWYLRCRHWDTDPDDLLLGALRARSSALGAWRFPGVDLYLFGIEREVVVMCGRRQAYGRQGRLTEGKTRIYYQ</sequence>
<keyword evidence="2" id="KW-1003">Cell membrane</keyword>
<feature type="transmembrane region" description="Helical" evidence="8">
    <location>
        <begin position="206"/>
        <end position="229"/>
    </location>
</feature>
<evidence type="ECO:0000256" key="4">
    <source>
        <dbReference type="ARBA" id="ARBA00022679"/>
    </source>
</evidence>